<proteinExistence type="predicted"/>
<dbReference type="Proteomes" id="UP001159659">
    <property type="component" value="Unassembled WGS sequence"/>
</dbReference>
<organism evidence="2 3">
    <name type="scientific">Peronospora farinosa</name>
    <dbReference type="NCBI Taxonomy" id="134698"/>
    <lineage>
        <taxon>Eukaryota</taxon>
        <taxon>Sar</taxon>
        <taxon>Stramenopiles</taxon>
        <taxon>Oomycota</taxon>
        <taxon>Peronosporomycetes</taxon>
        <taxon>Peronosporales</taxon>
        <taxon>Peronosporaceae</taxon>
        <taxon>Peronospora</taxon>
    </lineage>
</organism>
<comment type="caution">
    <text evidence="2">The sequence shown here is derived from an EMBL/GenBank/DDBJ whole genome shotgun (WGS) entry which is preliminary data.</text>
</comment>
<dbReference type="EMBL" id="CANTFK010000323">
    <property type="protein sequence ID" value="CAI5713561.1"/>
    <property type="molecule type" value="Genomic_DNA"/>
</dbReference>
<reference evidence="2" key="1">
    <citation type="submission" date="2022-12" db="EMBL/GenBank/DDBJ databases">
        <authorList>
            <person name="Webb A."/>
        </authorList>
    </citation>
    <scope>NUCLEOTIDE SEQUENCE</scope>
    <source>
        <strain evidence="2">Pf2</strain>
    </source>
</reference>
<feature type="compositionally biased region" description="Polar residues" evidence="1">
    <location>
        <begin position="316"/>
        <end position="328"/>
    </location>
</feature>
<accession>A0AAV0T3R8</accession>
<feature type="compositionally biased region" description="Polar residues" evidence="1">
    <location>
        <begin position="253"/>
        <end position="269"/>
    </location>
</feature>
<protein>
    <submittedName>
        <fullName evidence="2">Uncharacterized protein</fullName>
    </submittedName>
</protein>
<feature type="region of interest" description="Disordered" evidence="1">
    <location>
        <begin position="246"/>
        <end position="362"/>
    </location>
</feature>
<evidence type="ECO:0000256" key="1">
    <source>
        <dbReference type="SAM" id="MobiDB-lite"/>
    </source>
</evidence>
<evidence type="ECO:0000313" key="2">
    <source>
        <dbReference type="EMBL" id="CAI5713561.1"/>
    </source>
</evidence>
<dbReference type="AlphaFoldDB" id="A0AAV0T3R8"/>
<gene>
    <name evidence="2" type="ORF">PFR002_LOCUS2759</name>
</gene>
<feature type="compositionally biased region" description="Basic and acidic residues" evidence="1">
    <location>
        <begin position="294"/>
        <end position="304"/>
    </location>
</feature>
<name>A0AAV0T3R8_9STRA</name>
<evidence type="ECO:0000313" key="3">
    <source>
        <dbReference type="Proteomes" id="UP001159659"/>
    </source>
</evidence>
<sequence>MTPPGNESKTLRDLIEDNLDEAVDYESDTVFVGPDGSPLATLTDEDDTRHAPNPFPERGAADALTALRDPPDVSSTVTVTNPLDEQQQQTIDQEEGAKRRTKNMARLQDHRQYRFKPPTVEERLKEASGHSLSGWTIGPEAISPEDVATRTALRERYLEPHITTQSQYLARLNRQVRGAPVPPMKGVPILLFAGETEEEEDTAFSRWAHYARCLSSMWALRASADVAYVRFERKMRCDYAKLKARGKLKSQRTHYASATQHPNVSNTPVAASPRQAEAVNSPIPTTNGEKRHRQQTDPAHDAQKRPRHMGSPAEGESQTPRSSSTRDNPATLPDTGFDHGGDSSAVDAPHGTEGSPVHREKP</sequence>
<feature type="region of interest" description="Disordered" evidence="1">
    <location>
        <begin position="29"/>
        <end position="62"/>
    </location>
</feature>